<sequence length="92" mass="10618">MRAGKLHAENAERMEEGRVHRDDREIASQCCRSIGALGDRQAQQQRIRKEAGKADGHRIRHGMLENEIRARKPDAETDQRADLGEFQPSWQR</sequence>
<organism evidence="2 3">
    <name type="scientific">Rhizobium aquaticum</name>
    <dbReference type="NCBI Taxonomy" id="1549636"/>
    <lineage>
        <taxon>Bacteria</taxon>
        <taxon>Pseudomonadati</taxon>
        <taxon>Pseudomonadota</taxon>
        <taxon>Alphaproteobacteria</taxon>
        <taxon>Hyphomicrobiales</taxon>
        <taxon>Rhizobiaceae</taxon>
        <taxon>Rhizobium/Agrobacterium group</taxon>
        <taxon>Rhizobium</taxon>
    </lineage>
</organism>
<dbReference type="RefSeq" id="WP_354555472.1">
    <property type="nucleotide sequence ID" value="NZ_JBEPMB010000001.1"/>
</dbReference>
<comment type="caution">
    <text evidence="2">The sequence shown here is derived from an EMBL/GenBank/DDBJ whole genome shotgun (WGS) entry which is preliminary data.</text>
</comment>
<accession>A0ABV2IX59</accession>
<proteinExistence type="predicted"/>
<evidence type="ECO:0000313" key="3">
    <source>
        <dbReference type="Proteomes" id="UP001549047"/>
    </source>
</evidence>
<dbReference type="EMBL" id="JBEPMB010000001">
    <property type="protein sequence ID" value="MET3612948.1"/>
    <property type="molecule type" value="Genomic_DNA"/>
</dbReference>
<dbReference type="Proteomes" id="UP001549047">
    <property type="component" value="Unassembled WGS sequence"/>
</dbReference>
<name>A0ABV2IX59_9HYPH</name>
<keyword evidence="3" id="KW-1185">Reference proteome</keyword>
<evidence type="ECO:0000256" key="1">
    <source>
        <dbReference type="SAM" id="MobiDB-lite"/>
    </source>
</evidence>
<protein>
    <submittedName>
        <fullName evidence="2">Uncharacterized protein</fullName>
    </submittedName>
</protein>
<gene>
    <name evidence="2" type="ORF">ABID16_001253</name>
</gene>
<evidence type="ECO:0000313" key="2">
    <source>
        <dbReference type="EMBL" id="MET3612948.1"/>
    </source>
</evidence>
<feature type="compositionally biased region" description="Basic and acidic residues" evidence="1">
    <location>
        <begin position="50"/>
        <end position="83"/>
    </location>
</feature>
<feature type="region of interest" description="Disordered" evidence="1">
    <location>
        <begin position="1"/>
        <end position="22"/>
    </location>
</feature>
<reference evidence="2 3" key="1">
    <citation type="submission" date="2024-06" db="EMBL/GenBank/DDBJ databases">
        <title>Genomic Encyclopedia of Type Strains, Phase IV (KMG-IV): sequencing the most valuable type-strain genomes for metagenomic binning, comparative biology and taxonomic classification.</title>
        <authorList>
            <person name="Goeker M."/>
        </authorList>
    </citation>
    <scope>NUCLEOTIDE SEQUENCE [LARGE SCALE GENOMIC DNA]</scope>
    <source>
        <strain evidence="2 3">DSM 29780</strain>
    </source>
</reference>
<feature type="region of interest" description="Disordered" evidence="1">
    <location>
        <begin position="50"/>
        <end position="92"/>
    </location>
</feature>